<name>A0AAV5SFZ3_9BILA</name>
<dbReference type="EMBL" id="BTSX01000001">
    <property type="protein sequence ID" value="GMS81784.1"/>
    <property type="molecule type" value="Genomic_DNA"/>
</dbReference>
<feature type="non-terminal residue" evidence="2">
    <location>
        <position position="1"/>
    </location>
</feature>
<sequence length="109" mass="12707">SRFVSSCPLAHRHRRRRLARHHFGLGVSRRVLAAPILLPLAVLEIDVLQGDGERLVLEEANDHRDHRREEEHEEDRDDDVEDGVEVCSVVVFNVHCFSRRWRRGGGRDR</sequence>
<feature type="region of interest" description="Disordered" evidence="1">
    <location>
        <begin position="59"/>
        <end position="81"/>
    </location>
</feature>
<proteinExistence type="predicted"/>
<protein>
    <submittedName>
        <fullName evidence="2">Uncharacterized protein</fullName>
    </submittedName>
</protein>
<dbReference type="AlphaFoldDB" id="A0AAV5SFZ3"/>
<organism evidence="2 3">
    <name type="scientific">Pristionchus entomophagus</name>
    <dbReference type="NCBI Taxonomy" id="358040"/>
    <lineage>
        <taxon>Eukaryota</taxon>
        <taxon>Metazoa</taxon>
        <taxon>Ecdysozoa</taxon>
        <taxon>Nematoda</taxon>
        <taxon>Chromadorea</taxon>
        <taxon>Rhabditida</taxon>
        <taxon>Rhabditina</taxon>
        <taxon>Diplogasteromorpha</taxon>
        <taxon>Diplogasteroidea</taxon>
        <taxon>Neodiplogasteridae</taxon>
        <taxon>Pristionchus</taxon>
    </lineage>
</organism>
<comment type="caution">
    <text evidence="2">The sequence shown here is derived from an EMBL/GenBank/DDBJ whole genome shotgun (WGS) entry which is preliminary data.</text>
</comment>
<accession>A0AAV5SFZ3</accession>
<feature type="non-terminal residue" evidence="2">
    <location>
        <position position="109"/>
    </location>
</feature>
<reference evidence="2" key="1">
    <citation type="submission" date="2023-10" db="EMBL/GenBank/DDBJ databases">
        <title>Genome assembly of Pristionchus species.</title>
        <authorList>
            <person name="Yoshida K."/>
            <person name="Sommer R.J."/>
        </authorList>
    </citation>
    <scope>NUCLEOTIDE SEQUENCE</scope>
    <source>
        <strain evidence="2">RS0144</strain>
    </source>
</reference>
<feature type="compositionally biased region" description="Basic and acidic residues" evidence="1">
    <location>
        <begin position="59"/>
        <end position="70"/>
    </location>
</feature>
<evidence type="ECO:0000256" key="1">
    <source>
        <dbReference type="SAM" id="MobiDB-lite"/>
    </source>
</evidence>
<gene>
    <name evidence="2" type="ORF">PENTCL1PPCAC_3959</name>
</gene>
<evidence type="ECO:0000313" key="2">
    <source>
        <dbReference type="EMBL" id="GMS81784.1"/>
    </source>
</evidence>
<dbReference type="Proteomes" id="UP001432027">
    <property type="component" value="Unassembled WGS sequence"/>
</dbReference>
<feature type="compositionally biased region" description="Acidic residues" evidence="1">
    <location>
        <begin position="71"/>
        <end position="81"/>
    </location>
</feature>
<keyword evidence="3" id="KW-1185">Reference proteome</keyword>
<evidence type="ECO:0000313" key="3">
    <source>
        <dbReference type="Proteomes" id="UP001432027"/>
    </source>
</evidence>